<keyword evidence="2" id="KW-0808">Transferase</keyword>
<evidence type="ECO:0000313" key="3">
    <source>
        <dbReference type="Proteomes" id="UP000248745"/>
    </source>
</evidence>
<dbReference type="PROSITE" id="PS51186">
    <property type="entry name" value="GNAT"/>
    <property type="match status" value="1"/>
</dbReference>
<evidence type="ECO:0000313" key="2">
    <source>
        <dbReference type="EMBL" id="PZF74035.1"/>
    </source>
</evidence>
<name>A0A2W2AEY1_9BACT</name>
<keyword evidence="3" id="KW-1185">Reference proteome</keyword>
<proteinExistence type="predicted"/>
<organism evidence="2 3">
    <name type="scientific">Taibaiella soli</name>
    <dbReference type="NCBI Taxonomy" id="1649169"/>
    <lineage>
        <taxon>Bacteria</taxon>
        <taxon>Pseudomonadati</taxon>
        <taxon>Bacteroidota</taxon>
        <taxon>Chitinophagia</taxon>
        <taxon>Chitinophagales</taxon>
        <taxon>Chitinophagaceae</taxon>
        <taxon>Taibaiella</taxon>
    </lineage>
</organism>
<sequence length="187" mass="21815">MNIKGKKVVLRAIEKEDLELLNKWSNDPEINYMLAGWHFPSGMQDQDKWFQSLSLSSNNQRFAIHTPDLGLIGMANLVDVNWKDRNAFHGMLLGDKDMRGKGYGVDTIMAVSRFAFEEMGLMRMNGSMISYNEASIGVYTKKCGWQVEGVKKNHYFRRNQWWDQVVVGITRDDYFNLLKENNYWEND</sequence>
<dbReference type="AlphaFoldDB" id="A0A2W2AEY1"/>
<evidence type="ECO:0000259" key="1">
    <source>
        <dbReference type="PROSITE" id="PS51186"/>
    </source>
</evidence>
<dbReference type="GO" id="GO:0016747">
    <property type="term" value="F:acyltransferase activity, transferring groups other than amino-acyl groups"/>
    <property type="evidence" value="ECO:0007669"/>
    <property type="project" value="InterPro"/>
</dbReference>
<dbReference type="Pfam" id="PF13302">
    <property type="entry name" value="Acetyltransf_3"/>
    <property type="match status" value="1"/>
</dbReference>
<gene>
    <name evidence="2" type="ORF">DN068_04905</name>
</gene>
<comment type="caution">
    <text evidence="2">The sequence shown here is derived from an EMBL/GenBank/DDBJ whole genome shotgun (WGS) entry which is preliminary data.</text>
</comment>
<dbReference type="PANTHER" id="PTHR43415">
    <property type="entry name" value="SPERMIDINE N(1)-ACETYLTRANSFERASE"/>
    <property type="match status" value="1"/>
</dbReference>
<dbReference type="PANTHER" id="PTHR43415:SF3">
    <property type="entry name" value="GNAT-FAMILY ACETYLTRANSFERASE"/>
    <property type="match status" value="1"/>
</dbReference>
<dbReference type="InterPro" id="IPR000182">
    <property type="entry name" value="GNAT_dom"/>
</dbReference>
<dbReference type="InterPro" id="IPR016181">
    <property type="entry name" value="Acyl_CoA_acyltransferase"/>
</dbReference>
<dbReference type="EMBL" id="QKTW01000007">
    <property type="protein sequence ID" value="PZF74035.1"/>
    <property type="molecule type" value="Genomic_DNA"/>
</dbReference>
<dbReference type="Gene3D" id="3.40.630.30">
    <property type="match status" value="1"/>
</dbReference>
<protein>
    <submittedName>
        <fullName evidence="2">N-acetyltransferase</fullName>
    </submittedName>
</protein>
<dbReference type="RefSeq" id="WP_110997777.1">
    <property type="nucleotide sequence ID" value="NZ_QKTW01000007.1"/>
</dbReference>
<dbReference type="SUPFAM" id="SSF55729">
    <property type="entry name" value="Acyl-CoA N-acyltransferases (Nat)"/>
    <property type="match status" value="1"/>
</dbReference>
<accession>A0A2W2AEY1</accession>
<feature type="domain" description="N-acetyltransferase" evidence="1">
    <location>
        <begin position="8"/>
        <end position="172"/>
    </location>
</feature>
<dbReference type="OrthoDB" id="9811523at2"/>
<dbReference type="Proteomes" id="UP000248745">
    <property type="component" value="Unassembled WGS sequence"/>
</dbReference>
<reference evidence="2 3" key="1">
    <citation type="submission" date="2018-06" db="EMBL/GenBank/DDBJ databases">
        <title>Mucibacter soli gen. nov., sp. nov., a new member of the family Chitinophagaceae producing mucin.</title>
        <authorList>
            <person name="Kim M.-K."/>
            <person name="Park S."/>
            <person name="Kim T.-S."/>
            <person name="Joung Y."/>
            <person name="Han J.-H."/>
            <person name="Kim S.B."/>
        </authorList>
    </citation>
    <scope>NUCLEOTIDE SEQUENCE [LARGE SCALE GENOMIC DNA]</scope>
    <source>
        <strain evidence="2 3">R1-15</strain>
    </source>
</reference>